<evidence type="ECO:0000313" key="4">
    <source>
        <dbReference type="Proteomes" id="UP000735874"/>
    </source>
</evidence>
<dbReference type="Proteomes" id="UP000736787">
    <property type="component" value="Unassembled WGS sequence"/>
</dbReference>
<organism evidence="1 4">
    <name type="scientific">Phytophthora cactorum</name>
    <dbReference type="NCBI Taxonomy" id="29920"/>
    <lineage>
        <taxon>Eukaryota</taxon>
        <taxon>Sar</taxon>
        <taxon>Stramenopiles</taxon>
        <taxon>Oomycota</taxon>
        <taxon>Peronosporomycetes</taxon>
        <taxon>Peronosporales</taxon>
        <taxon>Peronosporaceae</taxon>
        <taxon>Phytophthora</taxon>
    </lineage>
</organism>
<protein>
    <submittedName>
        <fullName evidence="1">Uncharacterized protein</fullName>
    </submittedName>
</protein>
<dbReference type="EMBL" id="RCML01001178">
    <property type="protein sequence ID" value="KAG2964761.1"/>
    <property type="molecule type" value="Genomic_DNA"/>
</dbReference>
<dbReference type="Proteomes" id="UP000697107">
    <property type="component" value="Unassembled WGS sequence"/>
</dbReference>
<sequence length="81" mass="9300">MLPERPYSVLPGTQSCMEFRRTVISQTHSLRESMDNIVCRALGKDLYLEVVPSSSAKRLNEHQLEGHIRFSAVVKAWTLRK</sequence>
<gene>
    <name evidence="1" type="ORF">PC113_g18674</name>
    <name evidence="2" type="ORF">PC117_g22016</name>
    <name evidence="3" type="ORF">PC118_g20128</name>
</gene>
<name>A0A8T0Y894_9STRA</name>
<dbReference type="AlphaFoldDB" id="A0A8T0Y894"/>
<reference evidence="1" key="1">
    <citation type="submission" date="2018-10" db="EMBL/GenBank/DDBJ databases">
        <title>Effector identification in a new, highly contiguous assembly of the strawberry crown rot pathogen Phytophthora cactorum.</title>
        <authorList>
            <person name="Armitage A.D."/>
            <person name="Nellist C.F."/>
            <person name="Bates H."/>
            <person name="Vickerstaff R.J."/>
            <person name="Harrison R.J."/>
        </authorList>
    </citation>
    <scope>NUCLEOTIDE SEQUENCE</scope>
    <source>
        <strain evidence="1">15-7</strain>
        <strain evidence="2">4040</strain>
        <strain evidence="3">P415</strain>
    </source>
</reference>
<proteinExistence type="predicted"/>
<dbReference type="PROSITE" id="PS51257">
    <property type="entry name" value="PROKAR_LIPOPROTEIN"/>
    <property type="match status" value="1"/>
</dbReference>
<dbReference type="Proteomes" id="UP000735874">
    <property type="component" value="Unassembled WGS sequence"/>
</dbReference>
<evidence type="ECO:0000313" key="2">
    <source>
        <dbReference type="EMBL" id="KAG2900241.1"/>
    </source>
</evidence>
<evidence type="ECO:0000313" key="1">
    <source>
        <dbReference type="EMBL" id="KAG2843035.1"/>
    </source>
</evidence>
<accession>A0A8T0Y894</accession>
<dbReference type="EMBL" id="RCMG01000896">
    <property type="protein sequence ID" value="KAG2843035.1"/>
    <property type="molecule type" value="Genomic_DNA"/>
</dbReference>
<evidence type="ECO:0000313" key="3">
    <source>
        <dbReference type="EMBL" id="KAG2964761.1"/>
    </source>
</evidence>
<comment type="caution">
    <text evidence="1">The sequence shown here is derived from an EMBL/GenBank/DDBJ whole genome shotgun (WGS) entry which is preliminary data.</text>
</comment>
<dbReference type="EMBL" id="RCMK01001168">
    <property type="protein sequence ID" value="KAG2900241.1"/>
    <property type="molecule type" value="Genomic_DNA"/>
</dbReference>